<dbReference type="Pfam" id="PF00856">
    <property type="entry name" value="SET"/>
    <property type="match status" value="1"/>
</dbReference>
<feature type="domain" description="SET" evidence="1">
    <location>
        <begin position="1"/>
        <end position="162"/>
    </location>
</feature>
<organism evidence="2 3">
    <name type="scientific">Gymnopilus junonius</name>
    <name type="common">Spectacular rustgill mushroom</name>
    <name type="synonym">Gymnopilus spectabilis subsp. junonius</name>
    <dbReference type="NCBI Taxonomy" id="109634"/>
    <lineage>
        <taxon>Eukaryota</taxon>
        <taxon>Fungi</taxon>
        <taxon>Dikarya</taxon>
        <taxon>Basidiomycota</taxon>
        <taxon>Agaricomycotina</taxon>
        <taxon>Agaricomycetes</taxon>
        <taxon>Agaricomycetidae</taxon>
        <taxon>Agaricales</taxon>
        <taxon>Agaricineae</taxon>
        <taxon>Hymenogastraceae</taxon>
        <taxon>Gymnopilus</taxon>
    </lineage>
</organism>
<feature type="non-terminal residue" evidence="2">
    <location>
        <position position="1"/>
    </location>
</feature>
<dbReference type="Gene3D" id="2.170.270.10">
    <property type="entry name" value="SET domain"/>
    <property type="match status" value="1"/>
</dbReference>
<name>A0A9P5NQC7_GYMJU</name>
<dbReference type="Proteomes" id="UP000724874">
    <property type="component" value="Unassembled WGS sequence"/>
</dbReference>
<dbReference type="EMBL" id="JADNYJ010000033">
    <property type="protein sequence ID" value="KAF8902878.1"/>
    <property type="molecule type" value="Genomic_DNA"/>
</dbReference>
<dbReference type="InterPro" id="IPR053185">
    <property type="entry name" value="SET_domain_protein"/>
</dbReference>
<dbReference type="PANTHER" id="PTHR47332:SF2">
    <property type="entry name" value="SET-6"/>
    <property type="match status" value="1"/>
</dbReference>
<evidence type="ECO:0000313" key="3">
    <source>
        <dbReference type="Proteomes" id="UP000724874"/>
    </source>
</evidence>
<dbReference type="InterPro" id="IPR046341">
    <property type="entry name" value="SET_dom_sf"/>
</dbReference>
<dbReference type="PANTHER" id="PTHR47332">
    <property type="entry name" value="SET DOMAIN-CONTAINING PROTEIN 5"/>
    <property type="match status" value="1"/>
</dbReference>
<reference evidence="2" key="1">
    <citation type="submission" date="2020-11" db="EMBL/GenBank/DDBJ databases">
        <authorList>
            <consortium name="DOE Joint Genome Institute"/>
            <person name="Ahrendt S."/>
            <person name="Riley R."/>
            <person name="Andreopoulos W."/>
            <person name="LaButti K."/>
            <person name="Pangilinan J."/>
            <person name="Ruiz-duenas F.J."/>
            <person name="Barrasa J.M."/>
            <person name="Sanchez-Garcia M."/>
            <person name="Camarero S."/>
            <person name="Miyauchi S."/>
            <person name="Serrano A."/>
            <person name="Linde D."/>
            <person name="Babiker R."/>
            <person name="Drula E."/>
            <person name="Ayuso-Fernandez I."/>
            <person name="Pacheco R."/>
            <person name="Padilla G."/>
            <person name="Ferreira P."/>
            <person name="Barriuso J."/>
            <person name="Kellner H."/>
            <person name="Castanera R."/>
            <person name="Alfaro M."/>
            <person name="Ramirez L."/>
            <person name="Pisabarro A.G."/>
            <person name="Kuo A."/>
            <person name="Tritt A."/>
            <person name="Lipzen A."/>
            <person name="He G."/>
            <person name="Yan M."/>
            <person name="Ng V."/>
            <person name="Cullen D."/>
            <person name="Martin F."/>
            <person name="Rosso M.-N."/>
            <person name="Henrissat B."/>
            <person name="Hibbett D."/>
            <person name="Martinez A.T."/>
            <person name="Grigoriev I.V."/>
        </authorList>
    </citation>
    <scope>NUCLEOTIDE SEQUENCE</scope>
    <source>
        <strain evidence="2">AH 44721</strain>
    </source>
</reference>
<dbReference type="OrthoDB" id="5945798at2759"/>
<dbReference type="InterPro" id="IPR001214">
    <property type="entry name" value="SET_dom"/>
</dbReference>
<evidence type="ECO:0000313" key="2">
    <source>
        <dbReference type="EMBL" id="KAF8902878.1"/>
    </source>
</evidence>
<dbReference type="CDD" id="cd20071">
    <property type="entry name" value="SET_SMYD"/>
    <property type="match status" value="1"/>
</dbReference>
<accession>A0A9P5NQC7</accession>
<dbReference type="PROSITE" id="PS50280">
    <property type="entry name" value="SET"/>
    <property type="match status" value="1"/>
</dbReference>
<protein>
    <recommendedName>
        <fullName evidence="1">SET domain-containing protein</fullName>
    </recommendedName>
</protein>
<sequence length="297" mass="34139">MGKGIFATRDIKAGELIFSERPLLVGPSTIEVGALRYPVGERELRSLHALMIQEWEQRLELTLMRMDKEDEEAYKALRNSHTEDGSGPLLGIFRTNGFEMGLYDKEQRIDVITYSAILKIGSRINHSCIQNVMYKFDIPSLSFRFHAVLPIKAGEQLFFHFCKTGQSKAERAAELAPYGIVCNCPACENATPETDKLRKEYKKLTREYTKKIRQWLSLETDGSQASGSSHKINENQLEPILRFKDALAQEGLRYTRKYWTILWNVYLFYEKLGMTAKAIEFLEAYGELQGVEEALRF</sequence>
<dbReference type="AlphaFoldDB" id="A0A9P5NQC7"/>
<gene>
    <name evidence="2" type="ORF">CPB84DRAFT_1775090</name>
</gene>
<dbReference type="SMART" id="SM00317">
    <property type="entry name" value="SET"/>
    <property type="match status" value="1"/>
</dbReference>
<comment type="caution">
    <text evidence="2">The sequence shown here is derived from an EMBL/GenBank/DDBJ whole genome shotgun (WGS) entry which is preliminary data.</text>
</comment>
<dbReference type="SUPFAM" id="SSF82199">
    <property type="entry name" value="SET domain"/>
    <property type="match status" value="1"/>
</dbReference>
<evidence type="ECO:0000259" key="1">
    <source>
        <dbReference type="PROSITE" id="PS50280"/>
    </source>
</evidence>
<proteinExistence type="predicted"/>
<keyword evidence="3" id="KW-1185">Reference proteome</keyword>